<dbReference type="RefSeq" id="WP_280999799.1">
    <property type="nucleotide sequence ID" value="NZ_CP069362.1"/>
</dbReference>
<evidence type="ECO:0000313" key="9">
    <source>
        <dbReference type="EMBL" id="WGS65398.1"/>
    </source>
</evidence>
<dbReference type="InterPro" id="IPR034907">
    <property type="entry name" value="NDK-like_dom"/>
</dbReference>
<feature type="binding site" evidence="5 6">
    <location>
        <position position="85"/>
    </location>
    <ligand>
        <name>ATP</name>
        <dbReference type="ChEBI" id="CHEBI:30616"/>
    </ligand>
</feature>
<keyword evidence="5" id="KW-0460">Magnesium</keyword>
<evidence type="ECO:0000313" key="10">
    <source>
        <dbReference type="Proteomes" id="UP001232493"/>
    </source>
</evidence>
<feature type="active site" description="Pros-phosphohistidine intermediate" evidence="5 6">
    <location>
        <position position="115"/>
    </location>
</feature>
<name>A0ABY8PS01_9BACT</name>
<feature type="domain" description="Nucleoside diphosphate kinase-like" evidence="8">
    <location>
        <begin position="1"/>
        <end position="138"/>
    </location>
</feature>
<comment type="catalytic activity">
    <reaction evidence="5">
        <text>a 2'-deoxyribonucleoside 5'-diphosphate + ATP = a 2'-deoxyribonucleoside 5'-triphosphate + ADP</text>
        <dbReference type="Rhea" id="RHEA:44640"/>
        <dbReference type="ChEBI" id="CHEBI:30616"/>
        <dbReference type="ChEBI" id="CHEBI:61560"/>
        <dbReference type="ChEBI" id="CHEBI:73316"/>
        <dbReference type="ChEBI" id="CHEBI:456216"/>
        <dbReference type="EC" id="2.7.4.6"/>
    </reaction>
</comment>
<sequence>MEREFLFLKPNTVRRGLVGEVISRLERRGIKIIAMKMINATKEQAERLYKEHEGKPFYNELIEFVLSGPVVVMVLEGPRVVEMVRHIIGNTDPLKASPGSIRGEFGMSVTKNIVHASDSHENAEKEMKIFFSEDEILNYKLDVQHDL</sequence>
<evidence type="ECO:0000256" key="5">
    <source>
        <dbReference type="HAMAP-Rule" id="MF_00451"/>
    </source>
</evidence>
<keyword evidence="5" id="KW-0067">ATP-binding</keyword>
<gene>
    <name evidence="5 9" type="primary">ndk</name>
    <name evidence="9" type="ORF">JRV97_02245</name>
</gene>
<keyword evidence="5" id="KW-0479">Metal-binding</keyword>
<comment type="function">
    <text evidence="5">Major role in the synthesis of nucleoside triphosphates other than ATP. The ATP gamma phosphate is transferred to the NDP beta phosphate via a ping-pong mechanism, using a phosphorylated active-site intermediate.</text>
</comment>
<comment type="similarity">
    <text evidence="2 5 6 7">Belongs to the NDK family.</text>
</comment>
<evidence type="ECO:0000259" key="8">
    <source>
        <dbReference type="SMART" id="SM00562"/>
    </source>
</evidence>
<dbReference type="InterPro" id="IPR001564">
    <property type="entry name" value="Nucleoside_diP_kinase"/>
</dbReference>
<evidence type="ECO:0000256" key="1">
    <source>
        <dbReference type="ARBA" id="ARBA00001946"/>
    </source>
</evidence>
<dbReference type="SUPFAM" id="SSF54919">
    <property type="entry name" value="Nucleoside diphosphate kinase, NDK"/>
    <property type="match status" value="1"/>
</dbReference>
<comment type="subunit">
    <text evidence="5">Homotetramer.</text>
</comment>
<evidence type="ECO:0000256" key="6">
    <source>
        <dbReference type="PROSITE-ProRule" id="PRU00706"/>
    </source>
</evidence>
<comment type="catalytic activity">
    <reaction evidence="5">
        <text>a ribonucleoside 5'-diphosphate + ATP = a ribonucleoside 5'-triphosphate + ADP</text>
        <dbReference type="Rhea" id="RHEA:18113"/>
        <dbReference type="ChEBI" id="CHEBI:30616"/>
        <dbReference type="ChEBI" id="CHEBI:57930"/>
        <dbReference type="ChEBI" id="CHEBI:61557"/>
        <dbReference type="ChEBI" id="CHEBI:456216"/>
        <dbReference type="EC" id="2.7.4.6"/>
    </reaction>
</comment>
<reference evidence="9 10" key="1">
    <citation type="submission" date="2021-02" db="EMBL/GenBank/DDBJ databases">
        <title>Characterization of Marinitoga sp. nov. str. BP5-C20A.</title>
        <authorList>
            <person name="Erauso G."/>
            <person name="Postec A."/>
        </authorList>
    </citation>
    <scope>NUCLEOTIDE SEQUENCE [LARGE SCALE GENOMIC DNA]</scope>
    <source>
        <strain evidence="9 10">BP5-C20A</strain>
    </source>
</reference>
<keyword evidence="5" id="KW-0546">Nucleotide metabolism</keyword>
<keyword evidence="5" id="KW-0963">Cytoplasm</keyword>
<evidence type="ECO:0000256" key="2">
    <source>
        <dbReference type="ARBA" id="ARBA00008142"/>
    </source>
</evidence>
<dbReference type="PROSITE" id="PS51374">
    <property type="entry name" value="NDPK_LIKE"/>
    <property type="match status" value="1"/>
</dbReference>
<dbReference type="EMBL" id="CP069362">
    <property type="protein sequence ID" value="WGS65398.1"/>
    <property type="molecule type" value="Genomic_DNA"/>
</dbReference>
<organism evidence="9 10">
    <name type="scientific">Marinitoga aeolica</name>
    <dbReference type="NCBI Taxonomy" id="2809031"/>
    <lineage>
        <taxon>Bacteria</taxon>
        <taxon>Thermotogati</taxon>
        <taxon>Thermotogota</taxon>
        <taxon>Thermotogae</taxon>
        <taxon>Petrotogales</taxon>
        <taxon>Petrotogaceae</taxon>
        <taxon>Marinitoga</taxon>
    </lineage>
</organism>
<keyword evidence="5" id="KW-0597">Phosphoprotein</keyword>
<keyword evidence="10" id="KW-1185">Reference proteome</keyword>
<dbReference type="SMART" id="SM00562">
    <property type="entry name" value="NDK"/>
    <property type="match status" value="1"/>
</dbReference>
<accession>A0ABY8PS01</accession>
<keyword evidence="5" id="KW-0547">Nucleotide-binding</keyword>
<dbReference type="Pfam" id="PF00334">
    <property type="entry name" value="NDK"/>
    <property type="match status" value="1"/>
</dbReference>
<dbReference type="HAMAP" id="MF_00451">
    <property type="entry name" value="NDP_kinase"/>
    <property type="match status" value="1"/>
</dbReference>
<feature type="binding site" evidence="5 6">
    <location>
        <position position="57"/>
    </location>
    <ligand>
        <name>ATP</name>
        <dbReference type="ChEBI" id="CHEBI:30616"/>
    </ligand>
</feature>
<dbReference type="PRINTS" id="PR01243">
    <property type="entry name" value="NUCDPKINASE"/>
</dbReference>
<keyword evidence="3 5" id="KW-0808">Transferase</keyword>
<dbReference type="NCBIfam" id="NF001908">
    <property type="entry name" value="PRK00668.1"/>
    <property type="match status" value="1"/>
</dbReference>
<keyword evidence="4 5" id="KW-0418">Kinase</keyword>
<dbReference type="Gene3D" id="3.30.70.141">
    <property type="entry name" value="Nucleoside diphosphate kinase-like domain"/>
    <property type="match status" value="1"/>
</dbReference>
<proteinExistence type="inferred from homology"/>
<protein>
    <recommendedName>
        <fullName evidence="5">Nucleoside diphosphate kinase</fullName>
        <shortName evidence="5">NDK</shortName>
        <shortName evidence="5">NDP kinase</shortName>
        <ecNumber evidence="5">2.7.4.6</ecNumber>
    </recommendedName>
    <alternativeName>
        <fullName evidence="5">Nucleoside-2-P kinase</fullName>
    </alternativeName>
</protein>
<dbReference type="Proteomes" id="UP001232493">
    <property type="component" value="Chromosome"/>
</dbReference>
<feature type="binding site" evidence="5 6">
    <location>
        <position position="102"/>
    </location>
    <ligand>
        <name>ATP</name>
        <dbReference type="ChEBI" id="CHEBI:30616"/>
    </ligand>
</feature>
<dbReference type="GO" id="GO:0004550">
    <property type="term" value="F:nucleoside diphosphate kinase activity"/>
    <property type="evidence" value="ECO:0007669"/>
    <property type="project" value="UniProtKB-EC"/>
</dbReference>
<feature type="binding site" evidence="5 6">
    <location>
        <position position="91"/>
    </location>
    <ligand>
        <name>ATP</name>
        <dbReference type="ChEBI" id="CHEBI:30616"/>
    </ligand>
</feature>
<evidence type="ECO:0000256" key="4">
    <source>
        <dbReference type="ARBA" id="ARBA00022777"/>
    </source>
</evidence>
<comment type="cofactor">
    <cofactor evidence="1 5">
        <name>Mg(2+)</name>
        <dbReference type="ChEBI" id="CHEBI:18420"/>
    </cofactor>
</comment>
<dbReference type="CDD" id="cd04413">
    <property type="entry name" value="NDPk_I"/>
    <property type="match status" value="1"/>
</dbReference>
<dbReference type="EC" id="2.7.4.6" evidence="5"/>
<comment type="subcellular location">
    <subcellularLocation>
        <location evidence="5">Cytoplasm</location>
    </subcellularLocation>
</comment>
<dbReference type="PANTHER" id="PTHR11349">
    <property type="entry name" value="NUCLEOSIDE DIPHOSPHATE KINASE"/>
    <property type="match status" value="1"/>
</dbReference>
<evidence type="ECO:0000256" key="7">
    <source>
        <dbReference type="RuleBase" id="RU004011"/>
    </source>
</evidence>
<feature type="binding site" evidence="5 6">
    <location>
        <position position="9"/>
    </location>
    <ligand>
        <name>ATP</name>
        <dbReference type="ChEBI" id="CHEBI:30616"/>
    </ligand>
</feature>
<evidence type="ECO:0000256" key="3">
    <source>
        <dbReference type="ARBA" id="ARBA00022679"/>
    </source>
</evidence>
<dbReference type="InterPro" id="IPR036850">
    <property type="entry name" value="NDK-like_dom_sf"/>
</dbReference>
<feature type="binding site" evidence="5 6">
    <location>
        <position position="112"/>
    </location>
    <ligand>
        <name>ATP</name>
        <dbReference type="ChEBI" id="CHEBI:30616"/>
    </ligand>
</feature>